<evidence type="ECO:0000313" key="3">
    <source>
        <dbReference type="EMBL" id="CEQ42252.1"/>
    </source>
</evidence>
<proteinExistence type="predicted"/>
<gene>
    <name evidence="3" type="primary">SPOSA6832_04056</name>
</gene>
<dbReference type="InterPro" id="IPR005024">
    <property type="entry name" value="Snf7_fam"/>
</dbReference>
<dbReference type="GO" id="GO:0007034">
    <property type="term" value="P:vacuolar transport"/>
    <property type="evidence" value="ECO:0007669"/>
    <property type="project" value="InterPro"/>
</dbReference>
<dbReference type="OrthoDB" id="10252926at2759"/>
<feature type="coiled-coil region" evidence="1">
    <location>
        <begin position="15"/>
        <end position="45"/>
    </location>
</feature>
<accession>A0A0D6EQE8</accession>
<keyword evidence="4" id="KW-1185">Reference proteome</keyword>
<feature type="region of interest" description="Disordered" evidence="2">
    <location>
        <begin position="205"/>
        <end position="260"/>
    </location>
</feature>
<dbReference type="Proteomes" id="UP000243876">
    <property type="component" value="Unassembled WGS sequence"/>
</dbReference>
<dbReference type="PANTHER" id="PTHR10476">
    <property type="entry name" value="CHARGED MULTIVESICULAR BODY PROTEIN"/>
    <property type="match status" value="1"/>
</dbReference>
<reference evidence="4" key="1">
    <citation type="submission" date="2015-02" db="EMBL/GenBank/DDBJ databases">
        <authorList>
            <person name="Gon?alves P."/>
        </authorList>
    </citation>
    <scope>NUCLEOTIDE SEQUENCE [LARGE SCALE GENOMIC DNA]</scope>
</reference>
<dbReference type="Pfam" id="PF03357">
    <property type="entry name" value="Snf7"/>
    <property type="match status" value="1"/>
</dbReference>
<feature type="compositionally biased region" description="Gly residues" evidence="2">
    <location>
        <begin position="234"/>
        <end position="243"/>
    </location>
</feature>
<evidence type="ECO:0000256" key="2">
    <source>
        <dbReference type="SAM" id="MobiDB-lite"/>
    </source>
</evidence>
<dbReference type="EMBL" id="CENE01000023">
    <property type="protein sequence ID" value="CEQ42252.1"/>
    <property type="molecule type" value="Genomic_DNA"/>
</dbReference>
<feature type="compositionally biased region" description="Low complexity" evidence="2">
    <location>
        <begin position="222"/>
        <end position="233"/>
    </location>
</feature>
<evidence type="ECO:0000256" key="1">
    <source>
        <dbReference type="SAM" id="Coils"/>
    </source>
</evidence>
<protein>
    <submittedName>
        <fullName evidence="3">SPOSA6832_04056-mRNA-1:cds</fullName>
    </submittedName>
</protein>
<organism evidence="3 4">
    <name type="scientific">Sporidiobolus salmonicolor</name>
    <name type="common">Yeast-like fungus</name>
    <name type="synonym">Sporobolomyces salmonicolor</name>
    <dbReference type="NCBI Taxonomy" id="5005"/>
    <lineage>
        <taxon>Eukaryota</taxon>
        <taxon>Fungi</taxon>
        <taxon>Dikarya</taxon>
        <taxon>Basidiomycota</taxon>
        <taxon>Pucciniomycotina</taxon>
        <taxon>Microbotryomycetes</taxon>
        <taxon>Sporidiobolales</taxon>
        <taxon>Sporidiobolaceae</taxon>
        <taxon>Sporobolomyces</taxon>
    </lineage>
</organism>
<dbReference type="Gene3D" id="6.10.140.1230">
    <property type="match status" value="1"/>
</dbReference>
<feature type="compositionally biased region" description="Basic and acidic residues" evidence="2">
    <location>
        <begin position="250"/>
        <end position="260"/>
    </location>
</feature>
<keyword evidence="1" id="KW-0175">Coiled coil</keyword>
<name>A0A0D6EQE8_SPOSA</name>
<dbReference type="AlphaFoldDB" id="A0A0D6EQE8"/>
<sequence>MNIVETLFGRTKTPAERLRQHQRALQKAQRELDRERSKLEAQEKKLVMDIKNGARKGEMSSCKVMAKDLVRTRRYISKFYSMKTQLQAVSLRLQSLRSNQQMAEAMKGATKAMSLMSRQMNLPQIQRILQEFEKESSMMDMKEEMMGDAIDDAMEDEGEGEEEEGDRILDEVLAEIGVSVGQQVLFRTHSLAFLLTQLGEAPTAIPATKTSEPGLRRAVAVGESAGPSSSSSMPGGGGGGQNTDGGLDDLQARLDNLRKE</sequence>
<evidence type="ECO:0000313" key="4">
    <source>
        <dbReference type="Proteomes" id="UP000243876"/>
    </source>
</evidence>